<evidence type="ECO:0000313" key="11">
    <source>
        <dbReference type="Proteomes" id="UP000562254"/>
    </source>
</evidence>
<evidence type="ECO:0000256" key="7">
    <source>
        <dbReference type="SAM" id="MobiDB-lite"/>
    </source>
</evidence>
<keyword evidence="4" id="KW-0648">Protein biosynthesis</keyword>
<dbReference type="GO" id="GO:0005525">
    <property type="term" value="F:GTP binding"/>
    <property type="evidence" value="ECO:0007669"/>
    <property type="project" value="UniProtKB-KW"/>
</dbReference>
<dbReference type="InterPro" id="IPR041095">
    <property type="entry name" value="EFG_II"/>
</dbReference>
<protein>
    <recommendedName>
        <fullName evidence="1">Elongation factor G</fullName>
    </recommendedName>
</protein>
<dbReference type="InterPro" id="IPR014721">
    <property type="entry name" value="Ribsml_uS5_D2-typ_fold_subgr"/>
</dbReference>
<dbReference type="SUPFAM" id="SSF50447">
    <property type="entry name" value="Translation proteins"/>
    <property type="match status" value="1"/>
</dbReference>
<name>A0A840YBZ9_9PROT</name>
<evidence type="ECO:0000313" key="10">
    <source>
        <dbReference type="EMBL" id="MBB5691483.1"/>
    </source>
</evidence>
<sequence length="661" mass="70540">MSNAQDKAASSSRPAEGAQPRAVALIGPQGSGKSTLFDALLAAAGSPSPRRADSRARAMGTELRLGHCDFLGEPWALLDCPGSVEFAQEAAAALAVADLALVVCEADPARAAALAPAFHALEQAGLPAMVFVNKADTLGETRIRDTIAALQAHSRRPLVLRQVPIREGGQVTGYVDLVSERAYRWRKGEPSELIRIPEQMQAREAEARAALAEALADHDDALLEKVVEDTLPTPEDLYRPLHADVVAGALDPVLLGAAERRHGVLRLWKALRHDAPTPQETAARRGIAPEGEALAQCFRTVHAGHGGRLSYVRVWRGSLKDGATVNGARIGGITRFPAGEPAKVAEAGMGEIVALGRLEGVTTGATLSPSGTAPALTFPEPPPPVYALAIATEDRKDDVRLSGALQRLVEEDPSLGIQHDPETGQIVMSGQGDIHLGHAVARLAEAHGLRVSTTRPRIAYKETIRASARHHARHRRQTGGHGQFADVTLEVSPRPRGEGFTFEDRIVGGAVPRKFIPAVGEAAEEAAKKGPLGNPVVDIHVTLLDGAFHTVDSSDMAFATATRMAMQEALAKADPVMLEPVDHVTVLVPQDSTAAAQRLLSGRRGQILGYAEKPDWPGWDEVEALVPEAELHDLIIELRSLTMGLGTYRRRFDHLAEARGR</sequence>
<comment type="caution">
    <text evidence="10">The sequence shown here is derived from an EMBL/GenBank/DDBJ whole genome shotgun (WGS) entry which is preliminary data.</text>
</comment>
<evidence type="ECO:0000256" key="1">
    <source>
        <dbReference type="ARBA" id="ARBA00017872"/>
    </source>
</evidence>
<feature type="domain" description="Translation elongation factor EFG/EF2" evidence="9">
    <location>
        <begin position="457"/>
        <end position="574"/>
    </location>
</feature>
<dbReference type="Gene3D" id="3.30.70.240">
    <property type="match status" value="1"/>
</dbReference>
<feature type="domain" description="Elongation factor EFG" evidence="8">
    <location>
        <begin position="576"/>
        <end position="659"/>
    </location>
</feature>
<gene>
    <name evidence="10" type="ORF">FHS88_003640</name>
</gene>
<keyword evidence="2" id="KW-0547">Nucleotide-binding</keyword>
<dbReference type="Pfam" id="PF00009">
    <property type="entry name" value="GTP_EFTU"/>
    <property type="match status" value="1"/>
</dbReference>
<dbReference type="Gene3D" id="3.30.70.870">
    <property type="entry name" value="Elongation Factor G (Translational Gtpase), domain 3"/>
    <property type="match status" value="1"/>
</dbReference>
<dbReference type="Gene3D" id="3.30.230.10">
    <property type="match status" value="1"/>
</dbReference>
<dbReference type="EMBL" id="JACIJE010000013">
    <property type="protein sequence ID" value="MBB5691483.1"/>
    <property type="molecule type" value="Genomic_DNA"/>
</dbReference>
<organism evidence="10 11">
    <name type="scientific">Neoroseomonas alkaliterrae</name>
    <dbReference type="NCBI Taxonomy" id="1452450"/>
    <lineage>
        <taxon>Bacteria</taxon>
        <taxon>Pseudomonadati</taxon>
        <taxon>Pseudomonadota</taxon>
        <taxon>Alphaproteobacteria</taxon>
        <taxon>Acetobacterales</taxon>
        <taxon>Acetobacteraceae</taxon>
        <taxon>Neoroseomonas</taxon>
    </lineage>
</organism>
<evidence type="ECO:0000256" key="3">
    <source>
        <dbReference type="ARBA" id="ARBA00022768"/>
    </source>
</evidence>
<dbReference type="SUPFAM" id="SSF54211">
    <property type="entry name" value="Ribosomal protein S5 domain 2-like"/>
    <property type="match status" value="1"/>
</dbReference>
<dbReference type="Pfam" id="PF03764">
    <property type="entry name" value="EFG_IV"/>
    <property type="match status" value="1"/>
</dbReference>
<evidence type="ECO:0000256" key="2">
    <source>
        <dbReference type="ARBA" id="ARBA00022741"/>
    </source>
</evidence>
<dbReference type="GO" id="GO:0003746">
    <property type="term" value="F:translation elongation factor activity"/>
    <property type="evidence" value="ECO:0007669"/>
    <property type="project" value="UniProtKB-KW"/>
</dbReference>
<dbReference type="InterPro" id="IPR035649">
    <property type="entry name" value="EFG_V"/>
</dbReference>
<dbReference type="Proteomes" id="UP000562254">
    <property type="component" value="Unassembled WGS sequence"/>
</dbReference>
<keyword evidence="5" id="KW-0342">GTP-binding</keyword>
<dbReference type="Pfam" id="PF00679">
    <property type="entry name" value="EFG_C"/>
    <property type="match status" value="1"/>
</dbReference>
<evidence type="ECO:0000256" key="4">
    <source>
        <dbReference type="ARBA" id="ARBA00022917"/>
    </source>
</evidence>
<dbReference type="InterPro" id="IPR000640">
    <property type="entry name" value="EFG_V-like"/>
</dbReference>
<accession>A0A840YBZ9</accession>
<feature type="compositionally biased region" description="Polar residues" evidence="7">
    <location>
        <begin position="1"/>
        <end position="13"/>
    </location>
</feature>
<evidence type="ECO:0000259" key="9">
    <source>
        <dbReference type="SMART" id="SM00889"/>
    </source>
</evidence>
<dbReference type="Gene3D" id="2.40.30.10">
    <property type="entry name" value="Translation factors"/>
    <property type="match status" value="1"/>
</dbReference>
<dbReference type="InterPro" id="IPR035647">
    <property type="entry name" value="EFG_III/V"/>
</dbReference>
<dbReference type="InterPro" id="IPR020568">
    <property type="entry name" value="Ribosomal_Su5_D2-typ_SF"/>
</dbReference>
<feature type="region of interest" description="Disordered" evidence="7">
    <location>
        <begin position="1"/>
        <end position="27"/>
    </location>
</feature>
<dbReference type="SUPFAM" id="SSF54980">
    <property type="entry name" value="EF-G C-terminal domain-like"/>
    <property type="match status" value="2"/>
</dbReference>
<dbReference type="SUPFAM" id="SSF52540">
    <property type="entry name" value="P-loop containing nucleoside triphosphate hydrolases"/>
    <property type="match status" value="1"/>
</dbReference>
<dbReference type="NCBIfam" id="NF009379">
    <property type="entry name" value="PRK12740.1-3"/>
    <property type="match status" value="1"/>
</dbReference>
<dbReference type="CDD" id="cd01434">
    <property type="entry name" value="EFG_mtEFG1_IV"/>
    <property type="match status" value="1"/>
</dbReference>
<dbReference type="GO" id="GO:0032790">
    <property type="term" value="P:ribosome disassembly"/>
    <property type="evidence" value="ECO:0007669"/>
    <property type="project" value="TreeGrafter"/>
</dbReference>
<comment type="function">
    <text evidence="6">Catalyzes the GTP-dependent ribosomal translocation step during translation elongation. During this step, the ribosome changes from the pre-translocational (PRE) to the post-translocational (POST) state as the newly formed A-site-bound peptidyl-tRNA and P-site-bound deacylated tRNA move to the P and E sites, respectively. Catalyzes the coordinated movement of the two tRNA molecules, the mRNA and conformational changes in the ribosome.</text>
</comment>
<dbReference type="PANTHER" id="PTHR43261:SF7">
    <property type="entry name" value="ELONGATION FACTOR G-LIKE PROTEIN"/>
    <property type="match status" value="1"/>
</dbReference>
<dbReference type="Gene3D" id="3.40.50.300">
    <property type="entry name" value="P-loop containing nucleotide triphosphate hydrolases"/>
    <property type="match status" value="1"/>
</dbReference>
<dbReference type="SMART" id="SM00838">
    <property type="entry name" value="EFG_C"/>
    <property type="match status" value="1"/>
</dbReference>
<dbReference type="PANTHER" id="PTHR43261">
    <property type="entry name" value="TRANSLATION ELONGATION FACTOR G-RELATED"/>
    <property type="match status" value="1"/>
</dbReference>
<dbReference type="InterPro" id="IPR009000">
    <property type="entry name" value="Transl_B-barrel_sf"/>
</dbReference>
<dbReference type="RefSeq" id="WP_184486873.1">
    <property type="nucleotide sequence ID" value="NZ_JAAEDJ010000182.1"/>
</dbReference>
<dbReference type="GO" id="GO:0003924">
    <property type="term" value="F:GTPase activity"/>
    <property type="evidence" value="ECO:0007669"/>
    <property type="project" value="InterPro"/>
</dbReference>
<evidence type="ECO:0000256" key="5">
    <source>
        <dbReference type="ARBA" id="ARBA00023134"/>
    </source>
</evidence>
<dbReference type="SMART" id="SM00889">
    <property type="entry name" value="EFG_IV"/>
    <property type="match status" value="1"/>
</dbReference>
<dbReference type="CDD" id="cd03713">
    <property type="entry name" value="EFG_mtEFG_C"/>
    <property type="match status" value="1"/>
</dbReference>
<dbReference type="InterPro" id="IPR047872">
    <property type="entry name" value="EFG_IV"/>
</dbReference>
<reference evidence="10 11" key="1">
    <citation type="submission" date="2020-08" db="EMBL/GenBank/DDBJ databases">
        <title>Genomic Encyclopedia of Type Strains, Phase IV (KMG-IV): sequencing the most valuable type-strain genomes for metagenomic binning, comparative biology and taxonomic classification.</title>
        <authorList>
            <person name="Goeker M."/>
        </authorList>
    </citation>
    <scope>NUCLEOTIDE SEQUENCE [LARGE SCALE GENOMIC DNA]</scope>
    <source>
        <strain evidence="10 11">DSM 25895</strain>
    </source>
</reference>
<dbReference type="GO" id="GO:0097216">
    <property type="term" value="F:guanosine tetraphosphate binding"/>
    <property type="evidence" value="ECO:0007669"/>
    <property type="project" value="UniProtKB-ARBA"/>
</dbReference>
<dbReference type="InterPro" id="IPR000795">
    <property type="entry name" value="T_Tr_GTP-bd_dom"/>
</dbReference>
<dbReference type="InterPro" id="IPR027417">
    <property type="entry name" value="P-loop_NTPase"/>
</dbReference>
<dbReference type="Pfam" id="PF14492">
    <property type="entry name" value="EFG_III"/>
    <property type="match status" value="1"/>
</dbReference>
<evidence type="ECO:0000256" key="6">
    <source>
        <dbReference type="ARBA" id="ARBA00024731"/>
    </source>
</evidence>
<keyword evidence="11" id="KW-1185">Reference proteome</keyword>
<dbReference type="AlphaFoldDB" id="A0A840YBZ9"/>
<keyword evidence="3 10" id="KW-0251">Elongation factor</keyword>
<evidence type="ECO:0000259" key="8">
    <source>
        <dbReference type="SMART" id="SM00838"/>
    </source>
</evidence>
<dbReference type="InterPro" id="IPR005517">
    <property type="entry name" value="Transl_elong_EFG/EF2_IV"/>
</dbReference>
<proteinExistence type="predicted"/>